<reference evidence="7" key="1">
    <citation type="journal article" date="2023" name="Mol. Biol. Evol.">
        <title>Third-Generation Sequencing Reveals the Adaptive Role of the Epigenome in Three Deep-Sea Polychaetes.</title>
        <authorList>
            <person name="Perez M."/>
            <person name="Aroh O."/>
            <person name="Sun Y."/>
            <person name="Lan Y."/>
            <person name="Juniper S.K."/>
            <person name="Young C.R."/>
            <person name="Angers B."/>
            <person name="Qian P.Y."/>
        </authorList>
    </citation>
    <scope>NUCLEOTIDE SEQUENCE</scope>
    <source>
        <strain evidence="7">R07B-5</strain>
    </source>
</reference>
<organism evidence="7 8">
    <name type="scientific">Ridgeia piscesae</name>
    <name type="common">Tubeworm</name>
    <dbReference type="NCBI Taxonomy" id="27915"/>
    <lineage>
        <taxon>Eukaryota</taxon>
        <taxon>Metazoa</taxon>
        <taxon>Spiralia</taxon>
        <taxon>Lophotrochozoa</taxon>
        <taxon>Annelida</taxon>
        <taxon>Polychaeta</taxon>
        <taxon>Sedentaria</taxon>
        <taxon>Canalipalpata</taxon>
        <taxon>Sabellida</taxon>
        <taxon>Siboglinidae</taxon>
        <taxon>Ridgeia</taxon>
    </lineage>
</organism>
<keyword evidence="2" id="KW-1017">Isopeptide bond</keyword>
<sequence length="751" mass="83000">MVKHKRRQYDEQLTDSVKKKKSSDETGNHAYTGDRSVFGELVLKAGLILKDGSTHNEIVKEQAIFQRNLTQLIKKHPDFPQVIDEFTDGFIKYIDDQHRLRWSLMPCETPSDCETSVPGSTTDSVVRLLLGIDQIQPKVMTVLLEKMAEFTDEDEGIFDHNEKVNLPRLIMNQLRWLDQIVNSQELTEKMFEIMSVSGLEVQREIVAALPEVMDDSQHATVAGRLKVILQEQKQLATTVLDALSNLNLGADLLAEVRGSVIDTLPSADFDDLPIIVKFLLQTVSAAEAAEVVSELRANLDLHSSLPLNSSSVPFSQSANRSTVRAGNRDKGESRCSEMLTIDAIHSAIRFQRSVAEAWLKTIEGVRSATDHRAIDLLVLLILHSTSHKKVVESLFRNKIRAGHFTEVLLQATFSSHSQVVHEYFPAVLSLAETLLRSPEPVITHFASAIYRHAFLTFDVYGRQEVVGNLVTHIGSGSAGEVEGSLDILARLIETDVQKMAPFAVFVKGVLDYLDQLTTAQIRKLYSMLSVLGFKNAGRDSMLQDEMHILIRKQLSNNDPKYKRMGVIGAVMVVQGLAAGSSNDASLDGSVDTSDTSNITDDVYKQVVSLLKLVISSAARSAEASALLMDELATVIQKGCLNRQVESWICENVINDFQDDFVVDIDPAQTSTSVAGLEMSLQFGLDEENDGTIAINLLPLVASNSKTRVDNVATGQRQVSPVCLAPHFRLLQMCEGRQHDGDLEEIDALLGQ</sequence>
<dbReference type="GO" id="GO:0031573">
    <property type="term" value="P:mitotic intra-S DNA damage checkpoint signaling"/>
    <property type="evidence" value="ECO:0007669"/>
    <property type="project" value="TreeGrafter"/>
</dbReference>
<keyword evidence="4" id="KW-0539">Nucleus</keyword>
<gene>
    <name evidence="7" type="ORF">NP493_212g05054</name>
</gene>
<comment type="similarity">
    <text evidence="5">Belongs to the Fanconi anemia protein FANCD2 family.</text>
</comment>
<dbReference type="GO" id="GO:0000793">
    <property type="term" value="C:condensed chromosome"/>
    <property type="evidence" value="ECO:0007669"/>
    <property type="project" value="TreeGrafter"/>
</dbReference>
<evidence type="ECO:0000256" key="4">
    <source>
        <dbReference type="ARBA" id="ARBA00023242"/>
    </source>
</evidence>
<dbReference type="InterPro" id="IPR016024">
    <property type="entry name" value="ARM-type_fold"/>
</dbReference>
<dbReference type="PANTHER" id="PTHR32086:SF0">
    <property type="entry name" value="FANCONI ANEMIA GROUP D2 PROTEIN"/>
    <property type="match status" value="1"/>
</dbReference>
<dbReference type="Pfam" id="PF14631">
    <property type="entry name" value="FancD2"/>
    <property type="match status" value="1"/>
</dbReference>
<evidence type="ECO:0000256" key="5">
    <source>
        <dbReference type="ARBA" id="ARBA00093456"/>
    </source>
</evidence>
<dbReference type="GO" id="GO:0036297">
    <property type="term" value="P:interstrand cross-link repair"/>
    <property type="evidence" value="ECO:0007669"/>
    <property type="project" value="TreeGrafter"/>
</dbReference>
<dbReference type="AlphaFoldDB" id="A0AAD9P118"/>
<name>A0AAD9P118_RIDPI</name>
<feature type="region of interest" description="Disordered" evidence="6">
    <location>
        <begin position="1"/>
        <end position="31"/>
    </location>
</feature>
<dbReference type="GO" id="GO:0007129">
    <property type="term" value="P:homologous chromosome pairing at meiosis"/>
    <property type="evidence" value="ECO:0007669"/>
    <property type="project" value="TreeGrafter"/>
</dbReference>
<dbReference type="GO" id="GO:0070182">
    <property type="term" value="F:DNA polymerase binding"/>
    <property type="evidence" value="ECO:0007669"/>
    <property type="project" value="TreeGrafter"/>
</dbReference>
<dbReference type="GO" id="GO:1990918">
    <property type="term" value="P:double-strand break repair involved in meiotic recombination"/>
    <property type="evidence" value="ECO:0007669"/>
    <property type="project" value="TreeGrafter"/>
</dbReference>
<dbReference type="Proteomes" id="UP001209878">
    <property type="component" value="Unassembled WGS sequence"/>
</dbReference>
<evidence type="ECO:0000313" key="7">
    <source>
        <dbReference type="EMBL" id="KAK2186157.1"/>
    </source>
</evidence>
<dbReference type="InterPro" id="IPR029448">
    <property type="entry name" value="FANCD2"/>
</dbReference>
<comment type="caution">
    <text evidence="7">The sequence shown here is derived from an EMBL/GenBank/DDBJ whole genome shotgun (WGS) entry which is preliminary data.</text>
</comment>
<dbReference type="PANTHER" id="PTHR32086">
    <property type="entry name" value="FANCONI ANEMIA GROUP D2 PROTEIN"/>
    <property type="match status" value="1"/>
</dbReference>
<dbReference type="EMBL" id="JAODUO010000211">
    <property type="protein sequence ID" value="KAK2186157.1"/>
    <property type="molecule type" value="Genomic_DNA"/>
</dbReference>
<dbReference type="SUPFAM" id="SSF48371">
    <property type="entry name" value="ARM repeat"/>
    <property type="match status" value="1"/>
</dbReference>
<evidence type="ECO:0008006" key="9">
    <source>
        <dbReference type="Google" id="ProtNLM"/>
    </source>
</evidence>
<accession>A0AAD9P118</accession>
<evidence type="ECO:0000256" key="6">
    <source>
        <dbReference type="SAM" id="MobiDB-lite"/>
    </source>
</evidence>
<evidence type="ECO:0000313" key="8">
    <source>
        <dbReference type="Proteomes" id="UP001209878"/>
    </source>
</evidence>
<evidence type="ECO:0000256" key="3">
    <source>
        <dbReference type="ARBA" id="ARBA00022843"/>
    </source>
</evidence>
<evidence type="ECO:0000256" key="1">
    <source>
        <dbReference type="ARBA" id="ARBA00004123"/>
    </source>
</evidence>
<proteinExistence type="inferred from homology"/>
<dbReference type="GO" id="GO:0005634">
    <property type="term" value="C:nucleus"/>
    <property type="evidence" value="ECO:0007669"/>
    <property type="project" value="UniProtKB-SubCell"/>
</dbReference>
<comment type="subcellular location">
    <subcellularLocation>
        <location evidence="1">Nucleus</location>
    </subcellularLocation>
</comment>
<keyword evidence="3" id="KW-0832">Ubl conjugation</keyword>
<protein>
    <recommendedName>
        <fullName evidence="9">Fanconi anemia group D2 protein</fullName>
    </recommendedName>
</protein>
<evidence type="ECO:0000256" key="2">
    <source>
        <dbReference type="ARBA" id="ARBA00022499"/>
    </source>
</evidence>
<feature type="region of interest" description="Disordered" evidence="6">
    <location>
        <begin position="311"/>
        <end position="331"/>
    </location>
</feature>
<keyword evidence="8" id="KW-1185">Reference proteome</keyword>
<feature type="compositionally biased region" description="Polar residues" evidence="6">
    <location>
        <begin position="311"/>
        <end position="324"/>
    </location>
</feature>